<sequence length="189" mass="21287">MKITSTFSSYVSGGELLRNFRFARSLLCVLLISVSLSSCAVSNTVQKTKVSSYSTNDVHISEAVNFKLNGSADYYSKRPSGDESLLLFWSSDCGHCENLIKMMRSKKINKSISGHIFTVAEDESVHDVEKFKDDFPIYLDADESVFDKYQLRYYPTLLVISKDNKIVGSAEGERSCRALLSEYLRRNGD</sequence>
<comment type="caution">
    <text evidence="2">The sequence shown here is derived from an EMBL/GenBank/DDBJ whole genome shotgun (WGS) entry which is preliminary data.</text>
</comment>
<evidence type="ECO:0000313" key="3">
    <source>
        <dbReference type="Proteomes" id="UP000434342"/>
    </source>
</evidence>
<name>A0A6N7X799_9ACTN</name>
<dbReference type="SUPFAM" id="SSF52833">
    <property type="entry name" value="Thioredoxin-like"/>
    <property type="match status" value="1"/>
</dbReference>
<dbReference type="Gene3D" id="3.40.30.10">
    <property type="entry name" value="Glutaredoxin"/>
    <property type="match status" value="1"/>
</dbReference>
<evidence type="ECO:0000313" key="2">
    <source>
        <dbReference type="EMBL" id="MST59453.1"/>
    </source>
</evidence>
<evidence type="ECO:0000256" key="1">
    <source>
        <dbReference type="SAM" id="SignalP"/>
    </source>
</evidence>
<feature type="signal peptide" evidence="1">
    <location>
        <begin position="1"/>
        <end position="40"/>
    </location>
</feature>
<dbReference type="AlphaFoldDB" id="A0A6N7X799"/>
<dbReference type="InterPro" id="IPR036249">
    <property type="entry name" value="Thioredoxin-like_sf"/>
</dbReference>
<reference evidence="2 3" key="1">
    <citation type="submission" date="2019-08" db="EMBL/GenBank/DDBJ databases">
        <title>In-depth cultivation of the pig gut microbiome towards novel bacterial diversity and tailored functional studies.</title>
        <authorList>
            <person name="Wylensek D."/>
            <person name="Hitch T.C.A."/>
            <person name="Clavel T."/>
        </authorList>
    </citation>
    <scope>NUCLEOTIDE SEQUENCE [LARGE SCALE GENOMIC DNA]</scope>
    <source>
        <strain evidence="2 3">WB01_CNA04</strain>
    </source>
</reference>
<keyword evidence="1" id="KW-0732">Signal</keyword>
<dbReference type="Proteomes" id="UP000434342">
    <property type="component" value="Unassembled WGS sequence"/>
</dbReference>
<dbReference type="CDD" id="cd02966">
    <property type="entry name" value="TlpA_like_family"/>
    <property type="match status" value="1"/>
</dbReference>
<gene>
    <name evidence="2" type="ORF">FYJ69_00800</name>
</gene>
<organism evidence="2 3">
    <name type="scientific">Parafannyhessea umbonata</name>
    <dbReference type="NCBI Taxonomy" id="604330"/>
    <lineage>
        <taxon>Bacteria</taxon>
        <taxon>Bacillati</taxon>
        <taxon>Actinomycetota</taxon>
        <taxon>Coriobacteriia</taxon>
        <taxon>Coriobacteriales</taxon>
        <taxon>Atopobiaceae</taxon>
        <taxon>Parafannyhessea</taxon>
    </lineage>
</organism>
<feature type="chain" id="PRO_5038843139" evidence="1">
    <location>
        <begin position="41"/>
        <end position="189"/>
    </location>
</feature>
<protein>
    <submittedName>
        <fullName evidence="2">TlpA family protein disulfide reductase</fullName>
    </submittedName>
</protein>
<proteinExistence type="predicted"/>
<dbReference type="EMBL" id="VUND01000001">
    <property type="protein sequence ID" value="MST59453.1"/>
    <property type="molecule type" value="Genomic_DNA"/>
</dbReference>
<accession>A0A6N7X799</accession>